<feature type="region of interest" description="Disordered" evidence="12">
    <location>
        <begin position="1102"/>
        <end position="1131"/>
    </location>
</feature>
<keyword evidence="11" id="KW-0456">Lyase</keyword>
<feature type="region of interest" description="Disordered" evidence="12">
    <location>
        <begin position="938"/>
        <end position="975"/>
    </location>
</feature>
<dbReference type="PROSITE" id="PS50125">
    <property type="entry name" value="GUANYLATE_CYCLASE_2"/>
    <property type="match status" value="2"/>
</dbReference>
<feature type="compositionally biased region" description="Basic and acidic residues" evidence="12">
    <location>
        <begin position="2463"/>
        <end position="2477"/>
    </location>
</feature>
<dbReference type="InterPro" id="IPR029787">
    <property type="entry name" value="Nucleotide_cyclase"/>
</dbReference>
<proteinExistence type="predicted"/>
<evidence type="ECO:0000256" key="8">
    <source>
        <dbReference type="ARBA" id="ARBA00022842"/>
    </source>
</evidence>
<organism evidence="15 16">
    <name type="scientific">Calicophoron daubneyi</name>
    <name type="common">Rumen fluke</name>
    <name type="synonym">Paramphistomum daubneyi</name>
    <dbReference type="NCBI Taxonomy" id="300641"/>
    <lineage>
        <taxon>Eukaryota</taxon>
        <taxon>Metazoa</taxon>
        <taxon>Spiralia</taxon>
        <taxon>Lophotrochozoa</taxon>
        <taxon>Platyhelminthes</taxon>
        <taxon>Trematoda</taxon>
        <taxon>Digenea</taxon>
        <taxon>Plagiorchiida</taxon>
        <taxon>Pronocephalata</taxon>
        <taxon>Paramphistomoidea</taxon>
        <taxon>Paramphistomidae</taxon>
        <taxon>Calicophoron</taxon>
    </lineage>
</organism>
<evidence type="ECO:0000256" key="13">
    <source>
        <dbReference type="SAM" id="Phobius"/>
    </source>
</evidence>
<keyword evidence="5" id="KW-0479">Metal-binding</keyword>
<feature type="transmembrane region" description="Helical" evidence="13">
    <location>
        <begin position="1171"/>
        <end position="1192"/>
    </location>
</feature>
<feature type="compositionally biased region" description="Polar residues" evidence="12">
    <location>
        <begin position="2843"/>
        <end position="2853"/>
    </location>
</feature>
<feature type="compositionally biased region" description="Basic residues" evidence="12">
    <location>
        <begin position="3276"/>
        <end position="3285"/>
    </location>
</feature>
<feature type="region of interest" description="Disordered" evidence="12">
    <location>
        <begin position="2899"/>
        <end position="2989"/>
    </location>
</feature>
<evidence type="ECO:0000313" key="16">
    <source>
        <dbReference type="Proteomes" id="UP001497525"/>
    </source>
</evidence>
<dbReference type="EC" id="4.6.1.1" evidence="3"/>
<feature type="compositionally biased region" description="Acidic residues" evidence="12">
    <location>
        <begin position="3118"/>
        <end position="3129"/>
    </location>
</feature>
<evidence type="ECO:0000256" key="12">
    <source>
        <dbReference type="SAM" id="MobiDB-lite"/>
    </source>
</evidence>
<feature type="compositionally biased region" description="Polar residues" evidence="12">
    <location>
        <begin position="2270"/>
        <end position="2288"/>
    </location>
</feature>
<dbReference type="Proteomes" id="UP001497525">
    <property type="component" value="Unassembled WGS sequence"/>
</dbReference>
<dbReference type="GO" id="GO:0046872">
    <property type="term" value="F:metal ion binding"/>
    <property type="evidence" value="ECO:0007669"/>
    <property type="project" value="UniProtKB-KW"/>
</dbReference>
<feature type="compositionally biased region" description="Basic and acidic residues" evidence="12">
    <location>
        <begin position="2159"/>
        <end position="2175"/>
    </location>
</feature>
<dbReference type="InterPro" id="IPR001054">
    <property type="entry name" value="A/G_cyclase"/>
</dbReference>
<feature type="compositionally biased region" description="Polar residues" evidence="12">
    <location>
        <begin position="2142"/>
        <end position="2155"/>
    </location>
</feature>
<evidence type="ECO:0000256" key="10">
    <source>
        <dbReference type="ARBA" id="ARBA00023136"/>
    </source>
</evidence>
<feature type="compositionally biased region" description="Basic and acidic residues" evidence="12">
    <location>
        <begin position="3286"/>
        <end position="3295"/>
    </location>
</feature>
<feature type="compositionally biased region" description="Polar residues" evidence="12">
    <location>
        <begin position="2916"/>
        <end position="2927"/>
    </location>
</feature>
<feature type="transmembrane region" description="Helical" evidence="13">
    <location>
        <begin position="439"/>
        <end position="455"/>
    </location>
</feature>
<evidence type="ECO:0000256" key="11">
    <source>
        <dbReference type="ARBA" id="ARBA00023239"/>
    </source>
</evidence>
<feature type="compositionally biased region" description="Polar residues" evidence="12">
    <location>
        <begin position="2963"/>
        <end position="2989"/>
    </location>
</feature>
<comment type="subcellular location">
    <subcellularLocation>
        <location evidence="2">Membrane</location>
        <topology evidence="2">Multi-pass membrane protein</topology>
    </subcellularLocation>
</comment>
<evidence type="ECO:0000313" key="15">
    <source>
        <dbReference type="EMBL" id="CAL5129147.1"/>
    </source>
</evidence>
<evidence type="ECO:0000256" key="3">
    <source>
        <dbReference type="ARBA" id="ARBA00012201"/>
    </source>
</evidence>
<feature type="transmembrane region" description="Helical" evidence="13">
    <location>
        <begin position="227"/>
        <end position="246"/>
    </location>
</feature>
<accession>A0AAV2SVH2</accession>
<keyword evidence="8" id="KW-0460">Magnesium</keyword>
<dbReference type="SMART" id="SM00044">
    <property type="entry name" value="CYCc"/>
    <property type="match status" value="1"/>
</dbReference>
<reference evidence="15" key="1">
    <citation type="submission" date="2024-06" db="EMBL/GenBank/DDBJ databases">
        <authorList>
            <person name="Liu X."/>
            <person name="Lenzi L."/>
            <person name="Haldenby T S."/>
            <person name="Uol C."/>
        </authorList>
    </citation>
    <scope>NUCLEOTIDE SEQUENCE</scope>
</reference>
<protein>
    <recommendedName>
        <fullName evidence="3">adenylate cyclase</fullName>
        <ecNumber evidence="3">4.6.1.1</ecNumber>
    </recommendedName>
</protein>
<comment type="caution">
    <text evidence="15">The sequence shown here is derived from an EMBL/GenBank/DDBJ whole genome shotgun (WGS) entry which is preliminary data.</text>
</comment>
<feature type="region of interest" description="Disordered" evidence="12">
    <location>
        <begin position="1979"/>
        <end position="2019"/>
    </location>
</feature>
<feature type="region of interest" description="Disordered" evidence="12">
    <location>
        <begin position="2835"/>
        <end position="2858"/>
    </location>
</feature>
<feature type="region of interest" description="Disordered" evidence="12">
    <location>
        <begin position="2061"/>
        <end position="2112"/>
    </location>
</feature>
<dbReference type="GO" id="GO:0007189">
    <property type="term" value="P:adenylate cyclase-activating G protein-coupled receptor signaling pathway"/>
    <property type="evidence" value="ECO:0007669"/>
    <property type="project" value="TreeGrafter"/>
</dbReference>
<dbReference type="PANTHER" id="PTHR45627:SF12">
    <property type="entry name" value="ADENYLATE CYCLASE TYPE 2"/>
    <property type="match status" value="1"/>
</dbReference>
<feature type="compositionally biased region" description="Basic and acidic residues" evidence="12">
    <location>
        <begin position="313"/>
        <end position="334"/>
    </location>
</feature>
<comment type="catalytic activity">
    <reaction evidence="1">
        <text>ATP = 3',5'-cyclic AMP + diphosphate</text>
        <dbReference type="Rhea" id="RHEA:15389"/>
        <dbReference type="ChEBI" id="CHEBI:30616"/>
        <dbReference type="ChEBI" id="CHEBI:33019"/>
        <dbReference type="ChEBI" id="CHEBI:58165"/>
        <dbReference type="EC" id="4.6.1.1"/>
    </reaction>
</comment>
<dbReference type="SUPFAM" id="SSF55073">
    <property type="entry name" value="Nucleotide cyclase"/>
    <property type="match status" value="2"/>
</dbReference>
<dbReference type="PANTHER" id="PTHR45627">
    <property type="entry name" value="ADENYLATE CYCLASE TYPE 1"/>
    <property type="match status" value="1"/>
</dbReference>
<dbReference type="Gene3D" id="3.30.70.1230">
    <property type="entry name" value="Nucleotide cyclase"/>
    <property type="match status" value="2"/>
</dbReference>
<feature type="transmembrane region" description="Helical" evidence="13">
    <location>
        <begin position="1198"/>
        <end position="1222"/>
    </location>
</feature>
<feature type="compositionally biased region" description="Acidic residues" evidence="12">
    <location>
        <begin position="3226"/>
        <end position="3236"/>
    </location>
</feature>
<keyword evidence="4 13" id="KW-0812">Transmembrane</keyword>
<dbReference type="GO" id="GO:0005886">
    <property type="term" value="C:plasma membrane"/>
    <property type="evidence" value="ECO:0007669"/>
    <property type="project" value="TreeGrafter"/>
</dbReference>
<feature type="compositionally biased region" description="Polar residues" evidence="12">
    <location>
        <begin position="1119"/>
        <end position="1131"/>
    </location>
</feature>
<feature type="region of interest" description="Disordered" evidence="12">
    <location>
        <begin position="1471"/>
        <end position="1494"/>
    </location>
</feature>
<evidence type="ECO:0000259" key="14">
    <source>
        <dbReference type="PROSITE" id="PS50125"/>
    </source>
</evidence>
<dbReference type="GO" id="GO:0004016">
    <property type="term" value="F:adenylate cyclase activity"/>
    <property type="evidence" value="ECO:0007669"/>
    <property type="project" value="UniProtKB-EC"/>
</dbReference>
<dbReference type="GO" id="GO:0009190">
    <property type="term" value="P:cyclic nucleotide biosynthetic process"/>
    <property type="evidence" value="ECO:0007669"/>
    <property type="project" value="InterPro"/>
</dbReference>
<feature type="region of interest" description="Disordered" evidence="12">
    <location>
        <begin position="3215"/>
        <end position="3306"/>
    </location>
</feature>
<feature type="region of interest" description="Disordered" evidence="12">
    <location>
        <begin position="2458"/>
        <end position="2481"/>
    </location>
</feature>
<feature type="transmembrane region" description="Helical" evidence="13">
    <location>
        <begin position="356"/>
        <end position="378"/>
    </location>
</feature>
<feature type="region of interest" description="Disordered" evidence="12">
    <location>
        <begin position="2239"/>
        <end position="2324"/>
    </location>
</feature>
<feature type="transmembrane region" description="Helical" evidence="13">
    <location>
        <begin position="1314"/>
        <end position="1335"/>
    </location>
</feature>
<dbReference type="EMBL" id="CAXLJL010000001">
    <property type="protein sequence ID" value="CAL5129147.1"/>
    <property type="molecule type" value="Genomic_DNA"/>
</dbReference>
<feature type="compositionally biased region" description="Basic and acidic residues" evidence="12">
    <location>
        <begin position="2950"/>
        <end position="2959"/>
    </location>
</feature>
<feature type="compositionally biased region" description="Low complexity" evidence="12">
    <location>
        <begin position="2305"/>
        <end position="2316"/>
    </location>
</feature>
<feature type="compositionally biased region" description="Acidic residues" evidence="12">
    <location>
        <begin position="2095"/>
        <end position="2104"/>
    </location>
</feature>
<keyword evidence="6" id="KW-0547">Nucleotide-binding</keyword>
<feature type="compositionally biased region" description="Polar residues" evidence="12">
    <location>
        <begin position="3246"/>
        <end position="3258"/>
    </location>
</feature>
<keyword evidence="10 13" id="KW-0472">Membrane</keyword>
<feature type="region of interest" description="Disordered" evidence="12">
    <location>
        <begin position="300"/>
        <end position="334"/>
    </location>
</feature>
<sequence length="3405" mass="370521">MSTGAGILSAEPGYQNWLVSKPTEIPSTHAENESSLHIPLGLQLSTRRGPEVELYDVAGVHLLESGTSGSSAPPPTDTRHKGSSWLTSLWRKGTKSGQEDLHHGSGVVLANRGTDLKTNDVEDVPLGRLSQANPANDQLYNAPPSSLSSTHMPKPFGRLNFGKSRWPWLFSKHSSDNPLSTRSSCCKRIHRCCLLDTSREWNSRSLEMYAYYKHCFTLLYHRGEANLFLFLLIIVSFSQALYSIFYPLSNTTYSQSIIRPSFFNFLNYGEFAHFLLLCASLILALFGVAFVNWGRCQEDNSSSPSMCEDVEEERDKTGSSPAKKSDETNREQPYRSHLSGLLTAQRFRKRLRSATLLGYLSCSCLAFATLPWLSVYRISQKSDDNDWLQPIAFEYNSSCVHPYLNFHTDASASEIPPLKFALQFSGHSVHPIEVVEPSTTLWVVLWIVVMVHGLFKAEGAYSTYWRYVFTILLCILHLVLANVFYIFYYFDAPLINLELTNRTAPKYEYCPLWLKQTHLWIAKPSWDDRVGIVCRENVASILTFIMAHFIGRMIATWTTHHRYRLFITAGISQAKIKRLEGTEKKLKKLARCLVPASLADDLAHDFVAGYLGWSSPLVIYLRNVSFLSAELVGLSSVGSVVAGCPQPSMASQHFFFFLNDLFNCFDRLAKDEGCYRVRLNSSEYMCIAGYPETRVDHARCCVDLGLAMLKVVSELSEVANAHLELRVAVHTGTAYAAVLGRTRLGFELTGDDIIYVNSIKQAAVRPGRVLTSRSTFNQLPEGFRGEAGPVLAFPDSGSVSAHIANDLMSDVSSQISQTALETYFVQPRQSHMESPLEANRGSSLADIDNNLKTDAARLQLSEVCTENVGNFLNRLASAANMVCHQASGTGESPESVPLDFLFFTSADGADEDEEISKEVRVDLLNTLSTNEFYGPSDSLNSSTCHAEQNNLEQSTHSASADISNSHPHQSLQNHDPSTSELLAMAAVAMARSYGRETETNTTCHNKVVPCQRRAGRLRGKQSMEKDEFPDSAELRTAIVADTSMGTSLATMTTTAMDPSLPVSETECAETVRPIKPFLYQVSWQRISPPGCPTPNRLTLRVSDDERGSPPNCPRCQSGKAYSSLSDTDSQTETTNSRCSGCFHSSGFTNQSEGTGAKVTETAGDSQQAVQILSFSAFVLLPFVLVMGLIHLFTVSNSFVLLVTYVVAFAYLGLQLLVFFLLRRFTRTVRIVRPLPCRILLISSILIVVLASSINLFVCQPVFSFQSVTQSFVDGTNLSTLTSTDSLGRLPHRGGRLLSPDSMNEAQLCPIRGQFALISFLTCLLPAFASAAAMYSSFARHPSIQRPIETDEDDPIRLPAGHLAFRALTSNQLALARLLVSAVPRYVIAALCCPTKTSLLYSNPLSCVGVALIQLDVGPPTVQTSEQPNDRVGSPDTDSGSRRGGSKPAQIADRLRLLNHIIGLIDAVADRQNRSRQHSTDTSGEDDHDQDSLRNQTPLKSRLVKLFVSGSTVGYGVGLLPSGTITNQKSRSEQLSNLISFTEQVLAVCEQINSKALSANGFVHVRVALHAGPVVAGLITKQHPVFTIWGDPVNVCLHLLHESHVPALYRQHLLLATDEVISSIPVGRLSSSSFSGHSLFWRCVDPHSGQIIPSTQARNLPANNASAPGGPVVGKATCLPLHFCSIQAAMSPSCLDSEYANKAACAILNMAKLASSPALVNARRERTITKAQPTVKSRPPENIKKMSFSPTQPGAVLHAAGNQPAGLSPLAQLPTVVGSPNSPVLYPQSIAQVNACPPKIPDHGRTADVNQEQQKHLSVSAPPPPPPPPHQRVYPSAGQPMSPRDLVSVSSGESAWVAAPGAVQANSLNLPTGQNVIEVNKAYTGSVSPGLCSPPIRKFSEPAAAVNRQALRRGVVSQFSSTAHDYSLVNTEDLKPGNIGGGGRVVSQVIERTQPQFIPAHDVNPRRGFVSNGRRYGDYWPDIAPPANPQKRSDELVDRQQPPTTKSNETPQKAAARPRPRDFDDLLQSMLGNVTKAGSLRPVSLSSTDSFLAAERACAVENDHDQPSATQSKYSTKVEKELNTVVENEADKKDEAEDEEDDETDVISHHNPLYTDNEYESMAESQGNLVDAVDLKPNKRGRTGSSCQTSTNTPGQRVTGAEKRSLFQPRDSRDRYVAQPSLPVCNSSARLGMGNDSAPEHTSQPKLALRGGKHGTEPTSVSLGNSQLSALSIMDERLDFPDIQRPPSPGSGYLRDKINQGRTAGGYDSGASFNSARNGLASSGSSTAARTMPKLNGKVGKTPILQQQQPQQQQQRQYNANSPIHPQTVASPALVVTSVMNSVNPQTAQSVRCSDNIFISNSCNNCGQAKTPVEQLQQVCQGAGGGLQVPSRKVPFDASDVDGTDAEYMGTFSLGPVSMAVVPSVAGDDLTSCDEEFGPVGDMDEEDYSIGCPNRNGVAPVPRDFQHGQEKQQRDARPKYNAGYAPQEPVPVVAGGIEAFGGLDLPGDHGLLATRSCMTDSLLANPDLDARESEIGDDLEPELETSDIAAIDRSPFDNAPLHHPAGFTRTANTNGGVTDVMDAPALLEAALLQPPLSSTGCSNGRDLLTLSTNDDISESDADELFAYHGQPGTGFSFQPTNALQAMPQNPNPLWYHSKDLIKYAPDLMNPQFSNSPLRPSLPDVAPVGLPDFGRIQLPPALFYASTNSPQYQPQQRPAEDETVSDYDNLCMASSVVPPHHHHVDVRCTKPVENRINNPTGRKPNLNHWPFSAPGDESDGMSGYNGDVASSVYDTGDDEEEHRGKAKFPKMYSFPTEEHPFALTNYQARKDPAGINRPGRVAGSSIANSNNQQLPAQKPSKIAAEIRRSIYSEPPFEPPVPTVTPTVNYSQVDVKISEVAKTNGDPAIRPDLGLDRVPSNSGSQTSGAEQRSEYDNVGGSRSTTVENTPESIKSKRIDVNRSKRSSVTTAGSPQKTRSSRSASVSKNANELSSGLRGIFDAEIAAQARRISRQFRAMGWLPAPDYSKPADLLLDRKENEEQLIRNDIHNSDTSLVSGESKGGNVHGPGKPHLFLLPVGSQLSNPCSRQTSFRHRIGRQPGFITTSGLDSETVTTVTSRFDDDENVDDESDEENRTDASDLDEDEPLRLVDETLSELGASSFIHIAEQSGKPWDMDEFSAASRLGCLLVRPRSLSATCLLTGASLSAQDAAMAAAIRTSAAGPHSSEELSSDDPDDTADGNEVLGQPDMTEQSQENCSSHLAPSARLCDRQQRGLCRSRSSRARRRRNRVDGHAEDRQPSAQSPGLTRLQRRAARVRSLLPPDLHPFILPGCMSSPSCSSSMTSSAISGAAVPPGLIFLSLTRGREFQQKQHKHNHRFKVSNAYRGFIPRWSSDPELRVQYDILTTPF</sequence>
<evidence type="ECO:0000256" key="7">
    <source>
        <dbReference type="ARBA" id="ARBA00022840"/>
    </source>
</evidence>
<feature type="transmembrane region" description="Helical" evidence="13">
    <location>
        <begin position="1234"/>
        <end position="1257"/>
    </location>
</feature>
<evidence type="ECO:0000256" key="5">
    <source>
        <dbReference type="ARBA" id="ARBA00022723"/>
    </source>
</evidence>
<evidence type="ECO:0000256" key="4">
    <source>
        <dbReference type="ARBA" id="ARBA00022692"/>
    </source>
</evidence>
<feature type="compositionally biased region" description="Polar residues" evidence="12">
    <location>
        <begin position="2000"/>
        <end position="2010"/>
    </location>
</feature>
<evidence type="ECO:0000256" key="2">
    <source>
        <dbReference type="ARBA" id="ARBA00004141"/>
    </source>
</evidence>
<evidence type="ECO:0000256" key="1">
    <source>
        <dbReference type="ARBA" id="ARBA00001593"/>
    </source>
</evidence>
<feature type="compositionally biased region" description="Pro residues" evidence="12">
    <location>
        <begin position="1820"/>
        <end position="1829"/>
    </location>
</feature>
<dbReference type="Pfam" id="PF00211">
    <property type="entry name" value="Guanylate_cyc"/>
    <property type="match status" value="2"/>
</dbReference>
<dbReference type="GO" id="GO:0005524">
    <property type="term" value="F:ATP binding"/>
    <property type="evidence" value="ECO:0007669"/>
    <property type="project" value="UniProtKB-KW"/>
</dbReference>
<feature type="domain" description="Guanylate cyclase" evidence="14">
    <location>
        <begin position="1562"/>
        <end position="1599"/>
    </location>
</feature>
<dbReference type="GO" id="GO:0035556">
    <property type="term" value="P:intracellular signal transduction"/>
    <property type="evidence" value="ECO:0007669"/>
    <property type="project" value="InterPro"/>
</dbReference>
<evidence type="ECO:0000256" key="6">
    <source>
        <dbReference type="ARBA" id="ARBA00022741"/>
    </source>
</evidence>
<evidence type="ECO:0000256" key="9">
    <source>
        <dbReference type="ARBA" id="ARBA00022989"/>
    </source>
</evidence>
<feature type="compositionally biased region" description="Polar residues" evidence="12">
    <location>
        <begin position="2216"/>
        <end position="2225"/>
    </location>
</feature>
<name>A0AAV2SVH2_CALDB</name>
<dbReference type="CDD" id="cd07302">
    <property type="entry name" value="CHD"/>
    <property type="match status" value="1"/>
</dbReference>
<feature type="domain" description="Guanylate cyclase" evidence="14">
    <location>
        <begin position="625"/>
        <end position="760"/>
    </location>
</feature>
<keyword evidence="9 13" id="KW-1133">Transmembrane helix</keyword>
<feature type="region of interest" description="Disordered" evidence="12">
    <location>
        <begin position="2133"/>
        <end position="2225"/>
    </location>
</feature>
<feature type="transmembrane region" description="Helical" evidence="13">
    <location>
        <begin position="271"/>
        <end position="293"/>
    </location>
</feature>
<keyword evidence="7" id="KW-0067">ATP-binding</keyword>
<feature type="transmembrane region" description="Helical" evidence="13">
    <location>
        <begin position="467"/>
        <end position="490"/>
    </location>
</feature>
<feature type="compositionally biased region" description="Polar residues" evidence="12">
    <location>
        <begin position="2937"/>
        <end position="2949"/>
    </location>
</feature>
<feature type="region of interest" description="Disordered" evidence="12">
    <location>
        <begin position="3114"/>
        <end position="3142"/>
    </location>
</feature>
<feature type="region of interest" description="Disordered" evidence="12">
    <location>
        <begin position="1419"/>
        <end position="1447"/>
    </location>
</feature>
<feature type="region of interest" description="Disordered" evidence="12">
    <location>
        <begin position="1797"/>
        <end position="1846"/>
    </location>
</feature>
<gene>
    <name evidence="15" type="ORF">CDAUBV1_LOCUS15</name>
</gene>